<sequence>MLAPMSDHVDHVLAQWAEQCPELDSSSMAVMGRIKRLARIVEAEQRVVFGAHDLDPAAFDVLATLRRSPAPHRLTPAELMRSAMVTSGAITQRLDRLEERDLVVRTRRAEDGRSVHVSLTQAGRELIDRALVDHVANQNRLLSGLTEEERTHVADDLRGLLESLGDNGRQVRLG</sequence>
<dbReference type="GO" id="GO:0006950">
    <property type="term" value="P:response to stress"/>
    <property type="evidence" value="ECO:0007669"/>
    <property type="project" value="TreeGrafter"/>
</dbReference>
<dbReference type="InterPro" id="IPR039422">
    <property type="entry name" value="MarR/SlyA-like"/>
</dbReference>
<dbReference type="PRINTS" id="PR00598">
    <property type="entry name" value="HTHMARR"/>
</dbReference>
<protein>
    <submittedName>
        <fullName evidence="2">Transcriptional regulator, MarR family</fullName>
    </submittedName>
</protein>
<evidence type="ECO:0000313" key="2">
    <source>
        <dbReference type="EMBL" id="ADW04273.1"/>
    </source>
</evidence>
<dbReference type="EMBL" id="CP002475">
    <property type="protein sequence ID" value="ADW04273.1"/>
    <property type="molecule type" value="Genomic_DNA"/>
</dbReference>
<dbReference type="InterPro" id="IPR000835">
    <property type="entry name" value="HTH_MarR-typ"/>
</dbReference>
<dbReference type="KEGG" id="sfa:Sfla_2845"/>
<dbReference type="SMART" id="SM00347">
    <property type="entry name" value="HTH_MARR"/>
    <property type="match status" value="1"/>
</dbReference>
<dbReference type="PROSITE" id="PS50995">
    <property type="entry name" value="HTH_MARR_2"/>
    <property type="match status" value="1"/>
</dbReference>
<dbReference type="Pfam" id="PF12802">
    <property type="entry name" value="MarR_2"/>
    <property type="match status" value="1"/>
</dbReference>
<evidence type="ECO:0000313" key="3">
    <source>
        <dbReference type="Proteomes" id="UP000002066"/>
    </source>
</evidence>
<organism evidence="2 3">
    <name type="scientific">Streptomyces pratensis (strain ATCC 33331 / IAF-45CD)</name>
    <dbReference type="NCBI Taxonomy" id="591167"/>
    <lineage>
        <taxon>Bacteria</taxon>
        <taxon>Bacillati</taxon>
        <taxon>Actinomycetota</taxon>
        <taxon>Actinomycetes</taxon>
        <taxon>Kitasatosporales</taxon>
        <taxon>Streptomycetaceae</taxon>
        <taxon>Streptomyces</taxon>
    </lineage>
</organism>
<dbReference type="PANTHER" id="PTHR33164">
    <property type="entry name" value="TRANSCRIPTIONAL REGULATOR, MARR FAMILY"/>
    <property type="match status" value="1"/>
</dbReference>
<dbReference type="Gene3D" id="1.10.10.10">
    <property type="entry name" value="Winged helix-like DNA-binding domain superfamily/Winged helix DNA-binding domain"/>
    <property type="match status" value="1"/>
</dbReference>
<gene>
    <name evidence="2" type="ordered locus">Sfla_2845</name>
</gene>
<reference evidence="2 3" key="1">
    <citation type="submission" date="2011-01" db="EMBL/GenBank/DDBJ databases">
        <title>Complete sequence of chromosome of Streptomyces flavogriseus ATCC 33331.</title>
        <authorList>
            <consortium name="US DOE Joint Genome Institute"/>
            <person name="Lucas S."/>
            <person name="Copeland A."/>
            <person name="Lapidus A."/>
            <person name="Cheng J.-F."/>
            <person name="Goodwin L."/>
            <person name="Pitluck S."/>
            <person name="Davenport K."/>
            <person name="Detter J.C."/>
            <person name="Han C."/>
            <person name="Tapia R."/>
            <person name="Land M."/>
            <person name="Hauser L."/>
            <person name="Kyrpides N."/>
            <person name="Ivanova N."/>
            <person name="Ovchinnikova G."/>
            <person name="Pagani I."/>
            <person name="Brumm P."/>
            <person name="Mead D."/>
            <person name="Woyke T."/>
        </authorList>
    </citation>
    <scope>NUCLEOTIDE SEQUENCE [LARGE SCALE GENOMIC DNA]</scope>
    <source>
        <strain evidence="3">ATCC 33331 / IAF-45CD</strain>
    </source>
</reference>
<dbReference type="Proteomes" id="UP000002066">
    <property type="component" value="Chromosome"/>
</dbReference>
<name>A0A8D3WFT8_STRFA</name>
<feature type="domain" description="HTH marR-type" evidence="1">
    <location>
        <begin position="27"/>
        <end position="162"/>
    </location>
</feature>
<dbReference type="GO" id="GO:0003700">
    <property type="term" value="F:DNA-binding transcription factor activity"/>
    <property type="evidence" value="ECO:0007669"/>
    <property type="project" value="InterPro"/>
</dbReference>
<accession>A0A8D3WFT8</accession>
<dbReference type="InterPro" id="IPR036390">
    <property type="entry name" value="WH_DNA-bd_sf"/>
</dbReference>
<dbReference type="InterPro" id="IPR036388">
    <property type="entry name" value="WH-like_DNA-bd_sf"/>
</dbReference>
<proteinExistence type="predicted"/>
<dbReference type="PANTHER" id="PTHR33164:SF104">
    <property type="entry name" value="TRANSCRIPTIONAL REGULATORY PROTEIN"/>
    <property type="match status" value="1"/>
</dbReference>
<evidence type="ECO:0000259" key="1">
    <source>
        <dbReference type="PROSITE" id="PS50995"/>
    </source>
</evidence>
<dbReference type="SUPFAM" id="SSF46785">
    <property type="entry name" value="Winged helix' DNA-binding domain"/>
    <property type="match status" value="1"/>
</dbReference>
<dbReference type="AlphaFoldDB" id="A0A8D3WFT8"/>